<comment type="caution">
    <text evidence="11">The sequence shown here is derived from an EMBL/GenBank/DDBJ whole genome shotgun (WGS) entry which is preliminary data.</text>
</comment>
<dbReference type="PANTHER" id="PTHR11239">
    <property type="entry name" value="DNA-DIRECTED RNA POLYMERASE"/>
    <property type="match status" value="1"/>
</dbReference>
<comment type="function">
    <text evidence="7">DNA-dependent RNA polymerase catalyzes the transcription of DNA into RNA using the four ribonucleoside triphosphates as substrates.</text>
</comment>
<keyword evidence="6 7" id="KW-0539">Nucleus</keyword>
<proteinExistence type="inferred from homology"/>
<evidence type="ECO:0000313" key="11">
    <source>
        <dbReference type="EMBL" id="KAF7684522.1"/>
    </source>
</evidence>
<evidence type="ECO:0000256" key="3">
    <source>
        <dbReference type="ARBA" id="ARBA00022723"/>
    </source>
</evidence>
<gene>
    <name evidence="11" type="primary">POLR3K</name>
    <name evidence="11" type="ORF">TCON_0277</name>
</gene>
<comment type="subcellular location">
    <subcellularLocation>
        <location evidence="1 7">Nucleus</location>
    </subcellularLocation>
</comment>
<dbReference type="SUPFAM" id="SSF57783">
    <property type="entry name" value="Zinc beta-ribbon"/>
    <property type="match status" value="1"/>
</dbReference>
<keyword evidence="4 8" id="KW-0863">Zinc-finger</keyword>
<dbReference type="Proteomes" id="UP001516464">
    <property type="component" value="Unassembled WGS sequence"/>
</dbReference>
<dbReference type="InterPro" id="IPR001222">
    <property type="entry name" value="Znf_TFIIS"/>
</dbReference>
<dbReference type="InterPro" id="IPR001529">
    <property type="entry name" value="Zn_ribbon_RPB9"/>
</dbReference>
<sequence length="105" mass="12068">MMFCSICSNLLIIEKIDGQSNLSCKACPFVHKITDTLAIKHTYTTKRVEVIIDKADEFKYASKCEKKCSKCGYNTAAFIEMQTRSADEPMTIFYQCINCKETWKE</sequence>
<evidence type="ECO:0000256" key="8">
    <source>
        <dbReference type="PROSITE-ProRule" id="PRU00472"/>
    </source>
</evidence>
<keyword evidence="5" id="KW-0862">Zinc</keyword>
<dbReference type="GO" id="GO:0000428">
    <property type="term" value="C:DNA-directed RNA polymerase complex"/>
    <property type="evidence" value="ECO:0007669"/>
    <property type="project" value="UniProtKB-KW"/>
</dbReference>
<protein>
    <recommendedName>
        <fullName evidence="7">DNA-directed RNA polymerase subunit</fullName>
    </recommendedName>
</protein>
<dbReference type="Gene3D" id="2.20.25.10">
    <property type="match status" value="1"/>
</dbReference>
<dbReference type="EMBL" id="SBIQ01000010">
    <property type="protein sequence ID" value="KAF7684522.1"/>
    <property type="molecule type" value="Genomic_DNA"/>
</dbReference>
<reference evidence="11 12" key="1">
    <citation type="submission" date="2019-01" db="EMBL/GenBank/DDBJ databases">
        <title>Genomes sequencing and comparative genomics of infectious freshwater microsporidia, Cucumispora dikerogammari and Thelohania contejeani.</title>
        <authorList>
            <person name="Cormier A."/>
            <person name="Giraud I."/>
            <person name="Wattier R."/>
            <person name="Teixeira M."/>
            <person name="Grandjean F."/>
            <person name="Rigaud T."/>
            <person name="Cordaux R."/>
        </authorList>
    </citation>
    <scope>NUCLEOTIDE SEQUENCE [LARGE SCALE GENOMIC DNA]</scope>
    <source>
        <strain evidence="11">T1</strain>
        <tissue evidence="11">Spores</tissue>
    </source>
</reference>
<keyword evidence="7 9" id="KW-0804">Transcription</keyword>
<dbReference type="InterPro" id="IPR012164">
    <property type="entry name" value="Rpa12/Rpb9/Rpc10/TFS"/>
</dbReference>
<keyword evidence="2 7" id="KW-0240">DNA-directed RNA polymerase</keyword>
<dbReference type="SMART" id="SM00661">
    <property type="entry name" value="RPOL9"/>
    <property type="match status" value="1"/>
</dbReference>
<dbReference type="Pfam" id="PF01096">
    <property type="entry name" value="Zn_ribbon_TFIIS"/>
    <property type="match status" value="1"/>
</dbReference>
<evidence type="ECO:0000256" key="5">
    <source>
        <dbReference type="ARBA" id="ARBA00022833"/>
    </source>
</evidence>
<dbReference type="PROSITE" id="PS51133">
    <property type="entry name" value="ZF_TFIIS_2"/>
    <property type="match status" value="1"/>
</dbReference>
<name>A0ABQ7I231_9MICR</name>
<accession>A0ABQ7I231</accession>
<organism evidence="11 12">
    <name type="scientific">Astathelohania contejeani</name>
    <dbReference type="NCBI Taxonomy" id="164912"/>
    <lineage>
        <taxon>Eukaryota</taxon>
        <taxon>Fungi</taxon>
        <taxon>Fungi incertae sedis</taxon>
        <taxon>Microsporidia</taxon>
        <taxon>Astathelohaniidae</taxon>
        <taxon>Astathelohania</taxon>
    </lineage>
</organism>
<evidence type="ECO:0000256" key="2">
    <source>
        <dbReference type="ARBA" id="ARBA00022478"/>
    </source>
</evidence>
<keyword evidence="3 9" id="KW-0479">Metal-binding</keyword>
<evidence type="ECO:0000259" key="10">
    <source>
        <dbReference type="PROSITE" id="PS51133"/>
    </source>
</evidence>
<dbReference type="PIRSF" id="PIRSF005586">
    <property type="entry name" value="RNApol_RpoM"/>
    <property type="match status" value="1"/>
</dbReference>
<evidence type="ECO:0000256" key="7">
    <source>
        <dbReference type="PIRNR" id="PIRNR005586"/>
    </source>
</evidence>
<comment type="similarity">
    <text evidence="7 9">Belongs to the archaeal rpoM/eukaryotic RPA12/RPB9/RPC11 RNA polymerase family.</text>
</comment>
<evidence type="ECO:0000256" key="4">
    <source>
        <dbReference type="ARBA" id="ARBA00022771"/>
    </source>
</evidence>
<dbReference type="PANTHER" id="PTHR11239:SF12">
    <property type="entry name" value="DNA-DIRECTED RNA POLYMERASE III SUBUNIT RPC10"/>
    <property type="match status" value="1"/>
</dbReference>
<dbReference type="InterPro" id="IPR034014">
    <property type="entry name" value="Zn_ribbon_RPC11_C"/>
</dbReference>
<evidence type="ECO:0000256" key="1">
    <source>
        <dbReference type="ARBA" id="ARBA00004123"/>
    </source>
</evidence>
<dbReference type="PROSITE" id="PS00466">
    <property type="entry name" value="ZF_TFIIS_1"/>
    <property type="match status" value="1"/>
</dbReference>
<evidence type="ECO:0000256" key="9">
    <source>
        <dbReference type="RuleBase" id="RU003474"/>
    </source>
</evidence>
<keyword evidence="12" id="KW-1185">Reference proteome</keyword>
<feature type="domain" description="TFIIS-type" evidence="10">
    <location>
        <begin position="64"/>
        <end position="104"/>
    </location>
</feature>
<evidence type="ECO:0000313" key="12">
    <source>
        <dbReference type="Proteomes" id="UP001516464"/>
    </source>
</evidence>
<dbReference type="CDD" id="cd10509">
    <property type="entry name" value="Zn-ribbon_RPC11"/>
    <property type="match status" value="1"/>
</dbReference>
<evidence type="ECO:0000256" key="6">
    <source>
        <dbReference type="ARBA" id="ARBA00023242"/>
    </source>
</evidence>
<dbReference type="SMART" id="SM00440">
    <property type="entry name" value="ZnF_C2C2"/>
    <property type="match status" value="1"/>
</dbReference>